<name>A0A4P8EKM3_9RHOB</name>
<dbReference type="OrthoDB" id="5297879at2"/>
<feature type="compositionally biased region" description="Basic and acidic residues" evidence="1">
    <location>
        <begin position="81"/>
        <end position="94"/>
    </location>
</feature>
<gene>
    <name evidence="2" type="ORF">EOK75_17265</name>
</gene>
<evidence type="ECO:0000313" key="3">
    <source>
        <dbReference type="Proteomes" id="UP000298631"/>
    </source>
</evidence>
<keyword evidence="2" id="KW-0614">Plasmid</keyword>
<proteinExistence type="predicted"/>
<evidence type="ECO:0000313" key="2">
    <source>
        <dbReference type="EMBL" id="QCO57463.1"/>
    </source>
</evidence>
<sequence length="112" mass="12767">MKVQHEDYYMTDKIISALEKKIAADQAELERLKGITGARDKVEALASDLGYTMQELYPDAPTTRAKSTKPRKPRTPPMYRNIHDGRKTWSGKGDKPQWVIDVGADLELHRVK</sequence>
<dbReference type="AlphaFoldDB" id="A0A4P8EKM3"/>
<organism evidence="2 3">
    <name type="scientific">Pseudorhodobacter turbinis</name>
    <dbReference type="NCBI Taxonomy" id="2500533"/>
    <lineage>
        <taxon>Bacteria</taxon>
        <taxon>Pseudomonadati</taxon>
        <taxon>Pseudomonadota</taxon>
        <taxon>Alphaproteobacteria</taxon>
        <taxon>Rhodobacterales</taxon>
        <taxon>Paracoccaceae</taxon>
        <taxon>Pseudorhodobacter</taxon>
    </lineage>
</organism>
<dbReference type="SUPFAM" id="SSF81273">
    <property type="entry name" value="H-NS histone-like proteins"/>
    <property type="match status" value="1"/>
</dbReference>
<reference evidence="2 3" key="1">
    <citation type="submission" date="2019-05" db="EMBL/GenBank/DDBJ databases">
        <title>Pseudorhodobacter turbinis sp. nov., isolated from the gut of the Korean turban shell.</title>
        <authorList>
            <person name="Jeong Y.-S."/>
            <person name="Kang W.-R."/>
            <person name="Bae J.-W."/>
        </authorList>
    </citation>
    <scope>NUCLEOTIDE SEQUENCE [LARGE SCALE GENOMIC DNA]</scope>
    <source>
        <strain evidence="2 3">S12M18</strain>
        <plasmid evidence="2 3">unnamed1</plasmid>
    </source>
</reference>
<dbReference type="Gene3D" id="4.10.430.10">
    <property type="entry name" value="Histone-like protein H-NS, C-terminal domain"/>
    <property type="match status" value="1"/>
</dbReference>
<keyword evidence="3" id="KW-1185">Reference proteome</keyword>
<dbReference type="KEGG" id="pseb:EOK75_17265"/>
<dbReference type="EMBL" id="CP039965">
    <property type="protein sequence ID" value="QCO57463.1"/>
    <property type="molecule type" value="Genomic_DNA"/>
</dbReference>
<protein>
    <submittedName>
        <fullName evidence="2">H-NS histone family protein</fullName>
    </submittedName>
</protein>
<feature type="region of interest" description="Disordered" evidence="1">
    <location>
        <begin position="60"/>
        <end position="94"/>
    </location>
</feature>
<dbReference type="InterPro" id="IPR037150">
    <property type="entry name" value="H-NS_C_dom_sf"/>
</dbReference>
<dbReference type="GO" id="GO:0003677">
    <property type="term" value="F:DNA binding"/>
    <property type="evidence" value="ECO:0007669"/>
    <property type="project" value="InterPro"/>
</dbReference>
<dbReference type="Proteomes" id="UP000298631">
    <property type="component" value="Plasmid unnamed1"/>
</dbReference>
<geneLocation type="plasmid" evidence="2 3">
    <name>unnamed1</name>
</geneLocation>
<evidence type="ECO:0000256" key="1">
    <source>
        <dbReference type="SAM" id="MobiDB-lite"/>
    </source>
</evidence>
<accession>A0A4P8EKM3</accession>